<protein>
    <submittedName>
        <fullName evidence="2">Retinol dehydrogenase 12</fullName>
    </submittedName>
</protein>
<dbReference type="PANTHER" id="PTHR43157:SF31">
    <property type="entry name" value="PHOSPHATIDYLINOSITOL-GLYCAN BIOSYNTHESIS CLASS F PROTEIN"/>
    <property type="match status" value="1"/>
</dbReference>
<reference evidence="2" key="1">
    <citation type="journal article" date="2020" name="Stud. Mycol.">
        <title>101 Dothideomycetes genomes: a test case for predicting lifestyles and emergence of pathogens.</title>
        <authorList>
            <person name="Haridas S."/>
            <person name="Albert R."/>
            <person name="Binder M."/>
            <person name="Bloem J."/>
            <person name="Labutti K."/>
            <person name="Salamov A."/>
            <person name="Andreopoulos B."/>
            <person name="Baker S."/>
            <person name="Barry K."/>
            <person name="Bills G."/>
            <person name="Bluhm B."/>
            <person name="Cannon C."/>
            <person name="Castanera R."/>
            <person name="Culley D."/>
            <person name="Daum C."/>
            <person name="Ezra D."/>
            <person name="Gonzalez J."/>
            <person name="Henrissat B."/>
            <person name="Kuo A."/>
            <person name="Liang C."/>
            <person name="Lipzen A."/>
            <person name="Lutzoni F."/>
            <person name="Magnuson J."/>
            <person name="Mondo S."/>
            <person name="Nolan M."/>
            <person name="Ohm R."/>
            <person name="Pangilinan J."/>
            <person name="Park H.-J."/>
            <person name="Ramirez L."/>
            <person name="Alfaro M."/>
            <person name="Sun H."/>
            <person name="Tritt A."/>
            <person name="Yoshinaga Y."/>
            <person name="Zwiers L.-H."/>
            <person name="Turgeon B."/>
            <person name="Goodwin S."/>
            <person name="Spatafora J."/>
            <person name="Crous P."/>
            <person name="Grigoriev I."/>
        </authorList>
    </citation>
    <scope>NUCLEOTIDE SEQUENCE</scope>
    <source>
        <strain evidence="2">CBS 110217</strain>
    </source>
</reference>
<sequence length="325" mass="35690">MALRFFYSQLFVTPPALTGSYTGQTVIVTGSNVGLGLEAARTFTRLGADTVILAVRSLSKGEAAKRDIEATTGRKDVVRVMQLDMASYQSVLDFAAEASKSLPRIDIAILNAGVARGDFESMEKDEGTITVNVVSTFLLAFALIPKLRETATKYNIRPTLTITCSEVHEYAKFDEKRAPEGQIFPRLAQQHVNGKHIDMGERYQTSKLLEVLAAREFCDLYPASNFPITVNYVNPGLCQSELSRDSGWGLWFLKLFLARTTEVGSRTLVIAGSSGVGSHGEYQSDGKITPPSEWVRSEEGAKVQKRVWDELVGKLEGIKKGITKV</sequence>
<keyword evidence="1" id="KW-0560">Oxidoreductase</keyword>
<evidence type="ECO:0000313" key="3">
    <source>
        <dbReference type="Proteomes" id="UP000799777"/>
    </source>
</evidence>
<dbReference type="AlphaFoldDB" id="A0A9P4H3S4"/>
<dbReference type="PANTHER" id="PTHR43157">
    <property type="entry name" value="PHOSPHATIDYLINOSITOL-GLYCAN BIOSYNTHESIS CLASS F PROTEIN-RELATED"/>
    <property type="match status" value="1"/>
</dbReference>
<dbReference type="Gene3D" id="3.40.50.720">
    <property type="entry name" value="NAD(P)-binding Rossmann-like Domain"/>
    <property type="match status" value="1"/>
</dbReference>
<dbReference type="PRINTS" id="PR00081">
    <property type="entry name" value="GDHRDH"/>
</dbReference>
<name>A0A9P4H3S4_9PLEO</name>
<dbReference type="SUPFAM" id="SSF51735">
    <property type="entry name" value="NAD(P)-binding Rossmann-fold domains"/>
    <property type="match status" value="1"/>
</dbReference>
<dbReference type="InterPro" id="IPR036291">
    <property type="entry name" value="NAD(P)-bd_dom_sf"/>
</dbReference>
<proteinExistence type="predicted"/>
<organism evidence="2 3">
    <name type="scientific">Setomelanomma holmii</name>
    <dbReference type="NCBI Taxonomy" id="210430"/>
    <lineage>
        <taxon>Eukaryota</taxon>
        <taxon>Fungi</taxon>
        <taxon>Dikarya</taxon>
        <taxon>Ascomycota</taxon>
        <taxon>Pezizomycotina</taxon>
        <taxon>Dothideomycetes</taxon>
        <taxon>Pleosporomycetidae</taxon>
        <taxon>Pleosporales</taxon>
        <taxon>Pleosporineae</taxon>
        <taxon>Phaeosphaeriaceae</taxon>
        <taxon>Setomelanomma</taxon>
    </lineage>
</organism>
<gene>
    <name evidence="2" type="ORF">EK21DRAFT_103478</name>
</gene>
<evidence type="ECO:0000313" key="2">
    <source>
        <dbReference type="EMBL" id="KAF2026136.1"/>
    </source>
</evidence>
<dbReference type="EMBL" id="ML978249">
    <property type="protein sequence ID" value="KAF2026136.1"/>
    <property type="molecule type" value="Genomic_DNA"/>
</dbReference>
<dbReference type="InterPro" id="IPR002347">
    <property type="entry name" value="SDR_fam"/>
</dbReference>
<dbReference type="Proteomes" id="UP000799777">
    <property type="component" value="Unassembled WGS sequence"/>
</dbReference>
<accession>A0A9P4H3S4</accession>
<dbReference type="OrthoDB" id="542013at2759"/>
<comment type="caution">
    <text evidence="2">The sequence shown here is derived from an EMBL/GenBank/DDBJ whole genome shotgun (WGS) entry which is preliminary data.</text>
</comment>
<keyword evidence="3" id="KW-1185">Reference proteome</keyword>
<evidence type="ECO:0000256" key="1">
    <source>
        <dbReference type="ARBA" id="ARBA00023002"/>
    </source>
</evidence>
<dbReference type="GO" id="GO:0016491">
    <property type="term" value="F:oxidoreductase activity"/>
    <property type="evidence" value="ECO:0007669"/>
    <property type="project" value="UniProtKB-KW"/>
</dbReference>
<dbReference type="Pfam" id="PF00106">
    <property type="entry name" value="adh_short"/>
    <property type="match status" value="1"/>
</dbReference>